<keyword evidence="1" id="KW-0812">Transmembrane</keyword>
<keyword evidence="1" id="KW-0472">Membrane</keyword>
<evidence type="ECO:0000313" key="2">
    <source>
        <dbReference type="EMBL" id="EED17153.1"/>
    </source>
</evidence>
<gene>
    <name evidence="2" type="ORF">TSTA_022090</name>
</gene>
<name>B8MHH4_TALSN</name>
<dbReference type="SUPFAM" id="SSF51197">
    <property type="entry name" value="Clavaminate synthase-like"/>
    <property type="match status" value="1"/>
</dbReference>
<proteinExistence type="predicted"/>
<dbReference type="PANTHER" id="PTHR37563">
    <property type="entry name" value="PHYTANOYL-COA DIOXYGENASE FAMILY PROTEIN (AFU_ORTHOLOGUE AFUA_2G03330)"/>
    <property type="match status" value="1"/>
</dbReference>
<dbReference type="InterPro" id="IPR051961">
    <property type="entry name" value="Fungal_Metabolite_Diox"/>
</dbReference>
<evidence type="ECO:0000313" key="3">
    <source>
        <dbReference type="Proteomes" id="UP000001745"/>
    </source>
</evidence>
<dbReference type="InterPro" id="IPR008775">
    <property type="entry name" value="Phytyl_CoA_dOase-like"/>
</dbReference>
<dbReference type="STRING" id="441959.B8MHH4"/>
<sequence>MYLISVISYLAASIYATTLGMSVGIAVHLPAVQGHIHSLFFLSYTYSLSDIIMTASALPSAHLPRVEVFDAGDAQVQEVVDALIKAGGCVIKNALSVQDVNAIEANVRPHIEADSPWSGKFFPAETRRVMAMPGKSKLYMEKIVFNKLYQAVCDKLLSSEYGCWVGDEWKQSCSKPQLNNTAVLSIGPGARDQELHRDSMIHHCRTRKMDPSEYVVGQETGIGFFVAGKKTTVANGATRFIPGSHLWDHSTPPKEDQCVYAELDPGDGFILLASAFHGGSANKTKDEERLVYSVFMTKGYLRQEENQYVANKFEDLKDMYDDAALETIGYGLSRPFLGWIDALPPLDWLRGSRELKDLF</sequence>
<dbReference type="GeneID" id="8098475"/>
<accession>B8MHH4</accession>
<evidence type="ECO:0000256" key="1">
    <source>
        <dbReference type="SAM" id="Phobius"/>
    </source>
</evidence>
<reference evidence="3" key="1">
    <citation type="journal article" date="2015" name="Genome Announc.">
        <title>Genome sequence of the AIDS-associated pathogen Penicillium marneffei (ATCC18224) and its near taxonomic relative Talaromyces stipitatus (ATCC10500).</title>
        <authorList>
            <person name="Nierman W.C."/>
            <person name="Fedorova-Abrams N.D."/>
            <person name="Andrianopoulos A."/>
        </authorList>
    </citation>
    <scope>NUCLEOTIDE SEQUENCE [LARGE SCALE GENOMIC DNA]</scope>
    <source>
        <strain evidence="3">ATCC 10500 / CBS 375.48 / QM 6759 / NRRL 1006</strain>
    </source>
</reference>
<dbReference type="AlphaFoldDB" id="B8MHH4"/>
<dbReference type="RefSeq" id="XP_002484387.1">
    <property type="nucleotide sequence ID" value="XM_002484342.1"/>
</dbReference>
<dbReference type="FunCoup" id="B8MHH4">
    <property type="interactions" value="17"/>
</dbReference>
<dbReference type="HOGENOM" id="CLU_047725_0_1_1"/>
<organism evidence="2 3">
    <name type="scientific">Talaromyces stipitatus (strain ATCC 10500 / CBS 375.48 / QM 6759 / NRRL 1006)</name>
    <name type="common">Penicillium stipitatum</name>
    <dbReference type="NCBI Taxonomy" id="441959"/>
    <lineage>
        <taxon>Eukaryota</taxon>
        <taxon>Fungi</taxon>
        <taxon>Dikarya</taxon>
        <taxon>Ascomycota</taxon>
        <taxon>Pezizomycotina</taxon>
        <taxon>Eurotiomycetes</taxon>
        <taxon>Eurotiomycetidae</taxon>
        <taxon>Eurotiales</taxon>
        <taxon>Trichocomaceae</taxon>
        <taxon>Talaromyces</taxon>
        <taxon>Talaromyces sect. Talaromyces</taxon>
    </lineage>
</organism>
<dbReference type="OrthoDB" id="445007at2759"/>
<dbReference type="InParanoid" id="B8MHH4"/>
<dbReference type="PANTHER" id="PTHR37563:SF2">
    <property type="entry name" value="PHYTANOYL-COA DIOXYGENASE FAMILY PROTEIN (AFU_ORTHOLOGUE AFUA_2G03330)"/>
    <property type="match status" value="1"/>
</dbReference>
<protein>
    <recommendedName>
        <fullName evidence="4">Phytanoyl-CoA dioxygenase family protein</fullName>
    </recommendedName>
</protein>
<dbReference type="PhylomeDB" id="B8MHH4"/>
<keyword evidence="1" id="KW-1133">Transmembrane helix</keyword>
<feature type="transmembrane region" description="Helical" evidence="1">
    <location>
        <begin position="6"/>
        <end position="27"/>
    </location>
</feature>
<dbReference type="Pfam" id="PF05721">
    <property type="entry name" value="PhyH"/>
    <property type="match status" value="1"/>
</dbReference>
<dbReference type="OMA" id="GTRFIPG"/>
<evidence type="ECO:0008006" key="4">
    <source>
        <dbReference type="Google" id="ProtNLM"/>
    </source>
</evidence>
<dbReference type="EMBL" id="EQ962656">
    <property type="protein sequence ID" value="EED17153.1"/>
    <property type="molecule type" value="Genomic_DNA"/>
</dbReference>
<dbReference type="Proteomes" id="UP000001745">
    <property type="component" value="Unassembled WGS sequence"/>
</dbReference>
<dbReference type="VEuPathDB" id="FungiDB:TSTA_022090"/>
<dbReference type="eggNOG" id="ENOG502RUKM">
    <property type="taxonomic scope" value="Eukaryota"/>
</dbReference>
<keyword evidence="3" id="KW-1185">Reference proteome</keyword>
<dbReference type="Gene3D" id="2.60.120.620">
    <property type="entry name" value="q2cbj1_9rhob like domain"/>
    <property type="match status" value="1"/>
</dbReference>